<evidence type="ECO:0000256" key="1">
    <source>
        <dbReference type="SAM" id="MobiDB-lite"/>
    </source>
</evidence>
<feature type="region of interest" description="Disordered" evidence="1">
    <location>
        <begin position="59"/>
        <end position="104"/>
    </location>
</feature>
<dbReference type="Proteomes" id="UP000076761">
    <property type="component" value="Unassembled WGS sequence"/>
</dbReference>
<proteinExistence type="predicted"/>
<feature type="region of interest" description="Disordered" evidence="1">
    <location>
        <begin position="133"/>
        <end position="162"/>
    </location>
</feature>
<feature type="compositionally biased region" description="Basic residues" evidence="1">
    <location>
        <begin position="61"/>
        <end position="72"/>
    </location>
</feature>
<name>A0A165QM61_9AGAM</name>
<organism evidence="2 3">
    <name type="scientific">Neolentinus lepideus HHB14362 ss-1</name>
    <dbReference type="NCBI Taxonomy" id="1314782"/>
    <lineage>
        <taxon>Eukaryota</taxon>
        <taxon>Fungi</taxon>
        <taxon>Dikarya</taxon>
        <taxon>Basidiomycota</taxon>
        <taxon>Agaricomycotina</taxon>
        <taxon>Agaricomycetes</taxon>
        <taxon>Gloeophyllales</taxon>
        <taxon>Gloeophyllaceae</taxon>
        <taxon>Neolentinus</taxon>
    </lineage>
</organism>
<evidence type="ECO:0000313" key="2">
    <source>
        <dbReference type="EMBL" id="KZT22611.1"/>
    </source>
</evidence>
<sequence length="210" mass="22700">MPTCNCKKYCAPAKEVSQTTYIRHAQHREEDKQSPALKQFLATKAKKKLADLAVKIAKTTKPSKKSKRKLTQGKKPAVSLPVSLNAAGQAIPGDSGTNRGGDIPAIKNEAMDIDLPDDANLPSDFAIDFDASQEGTTQNPDRDRSSDAQSDSQDASAGSIDDSTADAASMMLTMIQTLLVLRPLLHHQMTQRILTRAQALQKSLVSKTAR</sequence>
<dbReference type="InParanoid" id="A0A165QM61"/>
<feature type="compositionally biased region" description="Low complexity" evidence="1">
    <location>
        <begin position="147"/>
        <end position="162"/>
    </location>
</feature>
<dbReference type="AlphaFoldDB" id="A0A165QM61"/>
<accession>A0A165QM61</accession>
<protein>
    <submittedName>
        <fullName evidence="2">Uncharacterized protein</fullName>
    </submittedName>
</protein>
<keyword evidence="3" id="KW-1185">Reference proteome</keyword>
<evidence type="ECO:0000313" key="3">
    <source>
        <dbReference type="Proteomes" id="UP000076761"/>
    </source>
</evidence>
<gene>
    <name evidence="2" type="ORF">NEOLEDRAFT_1180700</name>
</gene>
<reference evidence="2 3" key="1">
    <citation type="journal article" date="2016" name="Mol. Biol. Evol.">
        <title>Comparative Genomics of Early-Diverging Mushroom-Forming Fungi Provides Insights into the Origins of Lignocellulose Decay Capabilities.</title>
        <authorList>
            <person name="Nagy L.G."/>
            <person name="Riley R."/>
            <person name="Tritt A."/>
            <person name="Adam C."/>
            <person name="Daum C."/>
            <person name="Floudas D."/>
            <person name="Sun H."/>
            <person name="Yadav J.S."/>
            <person name="Pangilinan J."/>
            <person name="Larsson K.H."/>
            <person name="Matsuura K."/>
            <person name="Barry K."/>
            <person name="Labutti K."/>
            <person name="Kuo R."/>
            <person name="Ohm R.A."/>
            <person name="Bhattacharya S.S."/>
            <person name="Shirouzu T."/>
            <person name="Yoshinaga Y."/>
            <person name="Martin F.M."/>
            <person name="Grigoriev I.V."/>
            <person name="Hibbett D.S."/>
        </authorList>
    </citation>
    <scope>NUCLEOTIDE SEQUENCE [LARGE SCALE GENOMIC DNA]</scope>
    <source>
        <strain evidence="2 3">HHB14362 ss-1</strain>
    </source>
</reference>
<dbReference type="EMBL" id="KV425593">
    <property type="protein sequence ID" value="KZT22611.1"/>
    <property type="molecule type" value="Genomic_DNA"/>
</dbReference>